<proteinExistence type="predicted"/>
<evidence type="ECO:0000313" key="1">
    <source>
        <dbReference type="EMBL" id="QJA45176.1"/>
    </source>
</evidence>
<name>A0A6H1ZB90_9ZZZZ</name>
<sequence>MKFTTNMRLTLIDELMEMMQSRINRHLQECHNEYVGEYYVSRADYEEARILRQTYFIPTPCWQKFSLSQKQDEVEDYIKINNTWHAKKDIVFYKDIYAAQKLAISTRIESNAKK</sequence>
<accession>A0A6H1ZB90</accession>
<dbReference type="AlphaFoldDB" id="A0A6H1ZB90"/>
<protein>
    <submittedName>
        <fullName evidence="1">Uncharacterized protein</fullName>
    </submittedName>
</protein>
<reference evidence="1" key="1">
    <citation type="submission" date="2020-03" db="EMBL/GenBank/DDBJ databases">
        <title>The deep terrestrial virosphere.</title>
        <authorList>
            <person name="Holmfeldt K."/>
            <person name="Nilsson E."/>
            <person name="Simone D."/>
            <person name="Lopez-Fernandez M."/>
            <person name="Wu X."/>
            <person name="de Brujin I."/>
            <person name="Lundin D."/>
            <person name="Andersson A."/>
            <person name="Bertilsson S."/>
            <person name="Dopson M."/>
        </authorList>
    </citation>
    <scope>NUCLEOTIDE SEQUENCE</scope>
    <source>
        <strain evidence="1">TM448A00186</strain>
    </source>
</reference>
<organism evidence="1">
    <name type="scientific">viral metagenome</name>
    <dbReference type="NCBI Taxonomy" id="1070528"/>
    <lineage>
        <taxon>unclassified sequences</taxon>
        <taxon>metagenomes</taxon>
        <taxon>organismal metagenomes</taxon>
    </lineage>
</organism>
<gene>
    <name evidence="1" type="ORF">TM448A00186_0088</name>
</gene>
<dbReference type="EMBL" id="MT143986">
    <property type="protein sequence ID" value="QJA45176.1"/>
    <property type="molecule type" value="Genomic_DNA"/>
</dbReference>